<dbReference type="PANTHER" id="PTHR10127:SF850">
    <property type="entry name" value="METALLOENDOPEPTIDASE"/>
    <property type="match status" value="1"/>
</dbReference>
<protein>
    <recommendedName>
        <fullName evidence="1">Peptidase metallopeptidase domain-containing protein</fullName>
    </recommendedName>
</protein>
<dbReference type="OrthoDB" id="9783144at2"/>
<gene>
    <name evidence="2" type="ORF">DXH78_12405</name>
</gene>
<dbReference type="PANTHER" id="PTHR10127">
    <property type="entry name" value="DISCOIDIN, CUB, EGF, LAMININ , AND ZINC METALLOPROTEASE DOMAIN CONTAINING"/>
    <property type="match status" value="1"/>
</dbReference>
<organism evidence="2 3">
    <name type="scientific">Undibacter mobilis</name>
    <dbReference type="NCBI Taxonomy" id="2292256"/>
    <lineage>
        <taxon>Bacteria</taxon>
        <taxon>Pseudomonadati</taxon>
        <taxon>Pseudomonadota</taxon>
        <taxon>Alphaproteobacteria</taxon>
        <taxon>Hyphomicrobiales</taxon>
        <taxon>Nitrobacteraceae</taxon>
        <taxon>Undibacter</taxon>
    </lineage>
</organism>
<dbReference type="AlphaFoldDB" id="A0A371BD27"/>
<name>A0A371BD27_9BRAD</name>
<comment type="caution">
    <text evidence="2">The sequence shown here is derived from an EMBL/GenBank/DDBJ whole genome shotgun (WGS) entry which is preliminary data.</text>
</comment>
<sequence length="309" mass="35282">MRLSPFAIIASMLCLPAVPSAWSHDAGGIQAQYARLSAPLAKELRAKDAKRSAARVRAYFEARRLEVDKRKALIEQFGLAGGGPSSFEQIYIRSTLWPAGHRFRVCFFDGSTSARRHVLDVFEEIVRQTNLRIDRTDRQCPDRKADIQVKFDERECYSYYGKDALLVIKENVNIPTMALCGLSGPSWDEQANGTIRHEFLHALGAAHEHQHPDSKCKDEFRLDAFRKPPAFDPDPVKNEHAIKVNILEITKSYPRDQLDVIKYDPKSIMHYRLQARYFKSPNASCLLTANNNVLSEADWAFLRKMYPIE</sequence>
<feature type="domain" description="Peptidase metallopeptidase" evidence="1">
    <location>
        <begin position="93"/>
        <end position="255"/>
    </location>
</feature>
<dbReference type="Proteomes" id="UP000263993">
    <property type="component" value="Unassembled WGS sequence"/>
</dbReference>
<evidence type="ECO:0000313" key="3">
    <source>
        <dbReference type="Proteomes" id="UP000263993"/>
    </source>
</evidence>
<dbReference type="GO" id="GO:0004222">
    <property type="term" value="F:metalloendopeptidase activity"/>
    <property type="evidence" value="ECO:0007669"/>
    <property type="project" value="TreeGrafter"/>
</dbReference>
<evidence type="ECO:0000313" key="2">
    <source>
        <dbReference type="EMBL" id="RDV05303.1"/>
    </source>
</evidence>
<dbReference type="SUPFAM" id="SSF55486">
    <property type="entry name" value="Metalloproteases ('zincins'), catalytic domain"/>
    <property type="match status" value="1"/>
</dbReference>
<dbReference type="Gene3D" id="3.40.390.10">
    <property type="entry name" value="Collagenase (Catalytic Domain)"/>
    <property type="match status" value="1"/>
</dbReference>
<dbReference type="RefSeq" id="WP_147292630.1">
    <property type="nucleotide sequence ID" value="NZ_QRGO01000001.1"/>
</dbReference>
<dbReference type="InterPro" id="IPR006026">
    <property type="entry name" value="Peptidase_Metallo"/>
</dbReference>
<dbReference type="InterPro" id="IPR024079">
    <property type="entry name" value="MetalloPept_cat_dom_sf"/>
</dbReference>
<evidence type="ECO:0000259" key="1">
    <source>
        <dbReference type="SMART" id="SM00235"/>
    </source>
</evidence>
<dbReference type="GO" id="GO:0006508">
    <property type="term" value="P:proteolysis"/>
    <property type="evidence" value="ECO:0007669"/>
    <property type="project" value="InterPro"/>
</dbReference>
<accession>A0A371BD27</accession>
<dbReference type="SMART" id="SM00235">
    <property type="entry name" value="ZnMc"/>
    <property type="match status" value="1"/>
</dbReference>
<proteinExistence type="predicted"/>
<dbReference type="EMBL" id="QRGO01000001">
    <property type="protein sequence ID" value="RDV05303.1"/>
    <property type="molecule type" value="Genomic_DNA"/>
</dbReference>
<keyword evidence="3" id="KW-1185">Reference proteome</keyword>
<reference evidence="3" key="1">
    <citation type="submission" date="2018-08" db="EMBL/GenBank/DDBJ databases">
        <authorList>
            <person name="Kim S.-J."/>
            <person name="Jung G.-Y."/>
        </authorList>
    </citation>
    <scope>NUCLEOTIDE SEQUENCE [LARGE SCALE GENOMIC DNA]</scope>
    <source>
        <strain evidence="3">GY_H</strain>
    </source>
</reference>
<dbReference type="GO" id="GO:0008270">
    <property type="term" value="F:zinc ion binding"/>
    <property type="evidence" value="ECO:0007669"/>
    <property type="project" value="InterPro"/>
</dbReference>